<name>A0ABD3WE63_SINWO</name>
<sequence length="286" mass="33149">PSGEYYIYAFNTDIMVSYNIVSYTVYLTRTYGSKFNFEHRADGSYLIYANISNNTKPYMYVDRASMNIKLSVSSSPVNQSYYYLEYQPEGSFKFKVKSLDYYITTSGILLTLTKETYGQNGKFLIETTSPVWDIIFQIPMGSPYNIYQAFLYGKKQLMTNSCEVDTNGTCKYSFTRKDDLFRDWWDGCLSVCKIKYSLMQRNTDVVAFVFDGVNTSPVTWFVAEKLQRCINIKQITSLYSLTAAEPGDWFFKVTDKLTQTNVFSMHYEYQGVPPDRSLVAVLYDIR</sequence>
<dbReference type="Proteomes" id="UP001634394">
    <property type="component" value="Unassembled WGS sequence"/>
</dbReference>
<feature type="non-terminal residue" evidence="1">
    <location>
        <position position="286"/>
    </location>
</feature>
<dbReference type="EMBL" id="JBJQND010000007">
    <property type="protein sequence ID" value="KAL3871503.1"/>
    <property type="molecule type" value="Genomic_DNA"/>
</dbReference>
<proteinExistence type="predicted"/>
<gene>
    <name evidence="1" type="ORF">ACJMK2_039497</name>
</gene>
<organism evidence="1 2">
    <name type="scientific">Sinanodonta woodiana</name>
    <name type="common">Chinese pond mussel</name>
    <name type="synonym">Anodonta woodiana</name>
    <dbReference type="NCBI Taxonomy" id="1069815"/>
    <lineage>
        <taxon>Eukaryota</taxon>
        <taxon>Metazoa</taxon>
        <taxon>Spiralia</taxon>
        <taxon>Lophotrochozoa</taxon>
        <taxon>Mollusca</taxon>
        <taxon>Bivalvia</taxon>
        <taxon>Autobranchia</taxon>
        <taxon>Heteroconchia</taxon>
        <taxon>Palaeoheterodonta</taxon>
        <taxon>Unionida</taxon>
        <taxon>Unionoidea</taxon>
        <taxon>Unionidae</taxon>
        <taxon>Unioninae</taxon>
        <taxon>Sinanodonta</taxon>
    </lineage>
</organism>
<evidence type="ECO:0000313" key="1">
    <source>
        <dbReference type="EMBL" id="KAL3871503.1"/>
    </source>
</evidence>
<accession>A0ABD3WE63</accession>
<evidence type="ECO:0000313" key="2">
    <source>
        <dbReference type="Proteomes" id="UP001634394"/>
    </source>
</evidence>
<comment type="caution">
    <text evidence="1">The sequence shown here is derived from an EMBL/GenBank/DDBJ whole genome shotgun (WGS) entry which is preliminary data.</text>
</comment>
<dbReference type="AlphaFoldDB" id="A0ABD3WE63"/>
<feature type="non-terminal residue" evidence="1">
    <location>
        <position position="1"/>
    </location>
</feature>
<protein>
    <submittedName>
        <fullName evidence="1">Uncharacterized protein</fullName>
    </submittedName>
</protein>
<keyword evidence="2" id="KW-1185">Reference proteome</keyword>
<reference evidence="1 2" key="1">
    <citation type="submission" date="2024-11" db="EMBL/GenBank/DDBJ databases">
        <title>Chromosome-level genome assembly of the freshwater bivalve Anodonta woodiana.</title>
        <authorList>
            <person name="Chen X."/>
        </authorList>
    </citation>
    <scope>NUCLEOTIDE SEQUENCE [LARGE SCALE GENOMIC DNA]</scope>
    <source>
        <strain evidence="1">MN2024</strain>
        <tissue evidence="1">Gills</tissue>
    </source>
</reference>